<dbReference type="AlphaFoldDB" id="A0A0K1YBN5"/>
<name>A0A0K1YBN5_9EURY</name>
<proteinExistence type="predicted"/>
<evidence type="ECO:0000313" key="1">
    <source>
        <dbReference type="EMBL" id="AKY04338.1"/>
    </source>
</evidence>
<sequence length="175" mass="20521">MVNFFHQSVEIAVWLVAHPRKHVVDRLFETVFKLCSGRRGFQDESLRDARFRTKPKETVGKHLKMPVATGTVSITHLAVSKGKTKLLLRVLEERLYPPPRGIAADNVRRRRVNLARRKILYWILFVLVSNFLRNYQPNLTSLRHRQCLRPDLRRFLIDLAFFGVDALFQRISLFA</sequence>
<organism evidence="1">
    <name type="scientific">uncultured haloarchaeon</name>
    <dbReference type="NCBI Taxonomy" id="160804"/>
    <lineage>
        <taxon>Archaea</taxon>
        <taxon>Methanobacteriati</taxon>
        <taxon>Methanobacteriota</taxon>
        <taxon>Stenosarchaea group</taxon>
        <taxon>Halobacteria</taxon>
        <taxon>Halobacteriales</taxon>
        <taxon>Halobacteriaceae</taxon>
        <taxon>environmental samples</taxon>
    </lineage>
</organism>
<reference evidence="1" key="1">
    <citation type="journal article" date="2015" name="BMC Genomics">
        <title>Diversity of the cell-wall associated genomic island of the archaeon Haloquadratum walsbyi.</title>
        <authorList>
            <person name="Martin-Cuadrado A.B."/>
            <person name="Pasic L."/>
            <person name="Rodriguez-Valera F."/>
        </authorList>
    </citation>
    <scope>NUCLEOTIDE SEQUENCE</scope>
</reference>
<dbReference type="EMBL" id="KT322178">
    <property type="protein sequence ID" value="AKY04338.1"/>
    <property type="molecule type" value="Genomic_DNA"/>
</dbReference>
<accession>A0A0K1YBN5</accession>
<protein>
    <submittedName>
        <fullName evidence="1">Uncharacterized protein</fullName>
    </submittedName>
</protein>